<dbReference type="Pfam" id="PF13561">
    <property type="entry name" value="adh_short_C2"/>
    <property type="match status" value="1"/>
</dbReference>
<dbReference type="RefSeq" id="WP_377471058.1">
    <property type="nucleotide sequence ID" value="NZ_JBHLWN010000060.1"/>
</dbReference>
<protein>
    <submittedName>
        <fullName evidence="3">Short chain dehydrogenase</fullName>
    </submittedName>
</protein>
<organism evidence="3 4">
    <name type="scientific">Paenibacillus chartarius</name>
    <dbReference type="NCBI Taxonomy" id="747481"/>
    <lineage>
        <taxon>Bacteria</taxon>
        <taxon>Bacillati</taxon>
        <taxon>Bacillota</taxon>
        <taxon>Bacilli</taxon>
        <taxon>Bacillales</taxon>
        <taxon>Paenibacillaceae</taxon>
        <taxon>Paenibacillus</taxon>
    </lineage>
</organism>
<sequence>MRILLIGATGTIGSAVRSELSQRHEVIAAGSGRRQADVTVDMASADSIAAMYSAVGKVDAVVSTAGHTYFGPLQELTPERNELSVLGKLKGQINLVLLGMPYVNDGGSFTLTTGILMDDPVAGGASAAMAGGAVQAFVRSAALEMPRGIRINNVSPNVVQESIETYGPYFAGFEPVPLSRVTLAYRKSVEGAQTGQTYKVY</sequence>
<dbReference type="SUPFAM" id="SSF51735">
    <property type="entry name" value="NAD(P)-binding Rossmann-fold domains"/>
    <property type="match status" value="1"/>
</dbReference>
<evidence type="ECO:0000256" key="1">
    <source>
        <dbReference type="ARBA" id="ARBA00006484"/>
    </source>
</evidence>
<proteinExistence type="inferred from homology"/>
<name>A0ABV6DM59_9BACL</name>
<comment type="similarity">
    <text evidence="1">Belongs to the short-chain dehydrogenases/reductases (SDR) family.</text>
</comment>
<gene>
    <name evidence="3" type="ORF">ACFFK0_14915</name>
</gene>
<dbReference type="PANTHER" id="PTHR43477">
    <property type="entry name" value="DIHYDROANTICAPSIN 7-DEHYDROGENASE"/>
    <property type="match status" value="1"/>
</dbReference>
<dbReference type="Gene3D" id="3.40.50.720">
    <property type="entry name" value="NAD(P)-binding Rossmann-like Domain"/>
    <property type="match status" value="1"/>
</dbReference>
<dbReference type="PRINTS" id="PR00081">
    <property type="entry name" value="GDHRDH"/>
</dbReference>
<evidence type="ECO:0000313" key="4">
    <source>
        <dbReference type="Proteomes" id="UP001589776"/>
    </source>
</evidence>
<evidence type="ECO:0000256" key="2">
    <source>
        <dbReference type="ARBA" id="ARBA00023002"/>
    </source>
</evidence>
<keyword evidence="4" id="KW-1185">Reference proteome</keyword>
<accession>A0ABV6DM59</accession>
<reference evidence="3 4" key="1">
    <citation type="submission" date="2024-09" db="EMBL/GenBank/DDBJ databases">
        <authorList>
            <person name="Sun Q."/>
            <person name="Mori K."/>
        </authorList>
    </citation>
    <scope>NUCLEOTIDE SEQUENCE [LARGE SCALE GENOMIC DNA]</scope>
    <source>
        <strain evidence="3 4">CCM 7759</strain>
    </source>
</reference>
<dbReference type="InterPro" id="IPR051122">
    <property type="entry name" value="SDR_DHRS6-like"/>
</dbReference>
<dbReference type="NCBIfam" id="NF005754">
    <property type="entry name" value="PRK07578.1"/>
    <property type="match status" value="1"/>
</dbReference>
<dbReference type="InterPro" id="IPR036291">
    <property type="entry name" value="NAD(P)-bd_dom_sf"/>
</dbReference>
<keyword evidence="2" id="KW-0560">Oxidoreductase</keyword>
<dbReference type="InterPro" id="IPR002347">
    <property type="entry name" value="SDR_fam"/>
</dbReference>
<dbReference type="PANTHER" id="PTHR43477:SF1">
    <property type="entry name" value="DIHYDROANTICAPSIN 7-DEHYDROGENASE"/>
    <property type="match status" value="1"/>
</dbReference>
<evidence type="ECO:0000313" key="3">
    <source>
        <dbReference type="EMBL" id="MFC0213734.1"/>
    </source>
</evidence>
<dbReference type="Proteomes" id="UP001589776">
    <property type="component" value="Unassembled WGS sequence"/>
</dbReference>
<dbReference type="EMBL" id="JBHLWN010000060">
    <property type="protein sequence ID" value="MFC0213734.1"/>
    <property type="molecule type" value="Genomic_DNA"/>
</dbReference>
<comment type="caution">
    <text evidence="3">The sequence shown here is derived from an EMBL/GenBank/DDBJ whole genome shotgun (WGS) entry which is preliminary data.</text>
</comment>
<dbReference type="CDD" id="cd11731">
    <property type="entry name" value="Lin1944_like_SDR_c"/>
    <property type="match status" value="1"/>
</dbReference>